<protein>
    <submittedName>
        <fullName evidence="4">Proteasome ATPase</fullName>
    </submittedName>
</protein>
<name>A0ABW3MIN6_9PSEU</name>
<comment type="caution">
    <text evidence="4">The sequence shown here is derived from an EMBL/GenBank/DDBJ whole genome shotgun (WGS) entry which is preliminary data.</text>
</comment>
<dbReference type="Gene3D" id="1.20.5.170">
    <property type="match status" value="1"/>
</dbReference>
<feature type="compositionally biased region" description="Basic and acidic residues" evidence="2">
    <location>
        <begin position="1"/>
        <end position="23"/>
    </location>
</feature>
<dbReference type="SUPFAM" id="SSF90257">
    <property type="entry name" value="Myosin rod fragments"/>
    <property type="match status" value="1"/>
</dbReference>
<feature type="coiled-coil region" evidence="1">
    <location>
        <begin position="53"/>
        <end position="94"/>
    </location>
</feature>
<evidence type="ECO:0000313" key="4">
    <source>
        <dbReference type="EMBL" id="MFD1049993.1"/>
    </source>
</evidence>
<dbReference type="GO" id="GO:0000502">
    <property type="term" value="C:proteasome complex"/>
    <property type="evidence" value="ECO:0007669"/>
    <property type="project" value="UniProtKB-KW"/>
</dbReference>
<proteinExistence type="predicted"/>
<dbReference type="Pfam" id="PF17758">
    <property type="entry name" value="Prot_ATP_ID_OB_N"/>
    <property type="match status" value="1"/>
</dbReference>
<evidence type="ECO:0000256" key="1">
    <source>
        <dbReference type="SAM" id="Coils"/>
    </source>
</evidence>
<dbReference type="EMBL" id="JBHTIS010002533">
    <property type="protein sequence ID" value="MFD1049993.1"/>
    <property type="molecule type" value="Genomic_DNA"/>
</dbReference>
<keyword evidence="1" id="KW-0175">Coiled coil</keyword>
<sequence length="155" mass="17365">MQHDRPGSRPEEADDHSADEGAGRETSQSAQIRFLEEEIALLRRKLTESPRHVRLLEQRLAEASERVGQLTERNTKLVDTLREARSQLLALREEVDRLAQPPSGYGVYLAGHEDGTVDVFTAGRRMRVAVSPAVEIDTLKRGQSVRLNEALTVVE</sequence>
<feature type="domain" description="Proteasomal ATPase N-terminal OB" evidence="3">
    <location>
        <begin position="105"/>
        <end position="155"/>
    </location>
</feature>
<evidence type="ECO:0000256" key="2">
    <source>
        <dbReference type="SAM" id="MobiDB-lite"/>
    </source>
</evidence>
<evidence type="ECO:0000259" key="3">
    <source>
        <dbReference type="Pfam" id="PF17758"/>
    </source>
</evidence>
<dbReference type="Gene3D" id="2.40.50.140">
    <property type="entry name" value="Nucleic acid-binding proteins"/>
    <property type="match status" value="1"/>
</dbReference>
<organism evidence="4 5">
    <name type="scientific">Kibdelosporangium lantanae</name>
    <dbReference type="NCBI Taxonomy" id="1497396"/>
    <lineage>
        <taxon>Bacteria</taxon>
        <taxon>Bacillati</taxon>
        <taxon>Actinomycetota</taxon>
        <taxon>Actinomycetes</taxon>
        <taxon>Pseudonocardiales</taxon>
        <taxon>Pseudonocardiaceae</taxon>
        <taxon>Kibdelosporangium</taxon>
    </lineage>
</organism>
<evidence type="ECO:0000313" key="5">
    <source>
        <dbReference type="Proteomes" id="UP001597045"/>
    </source>
</evidence>
<keyword evidence="5" id="KW-1185">Reference proteome</keyword>
<dbReference type="InterPro" id="IPR012340">
    <property type="entry name" value="NA-bd_OB-fold"/>
</dbReference>
<keyword evidence="4" id="KW-0647">Proteasome</keyword>
<reference evidence="5" key="1">
    <citation type="journal article" date="2019" name="Int. J. Syst. Evol. Microbiol.">
        <title>The Global Catalogue of Microorganisms (GCM) 10K type strain sequencing project: providing services to taxonomists for standard genome sequencing and annotation.</title>
        <authorList>
            <consortium name="The Broad Institute Genomics Platform"/>
            <consortium name="The Broad Institute Genome Sequencing Center for Infectious Disease"/>
            <person name="Wu L."/>
            <person name="Ma J."/>
        </authorList>
    </citation>
    <scope>NUCLEOTIDE SEQUENCE [LARGE SCALE GENOMIC DNA]</scope>
    <source>
        <strain evidence="5">JCM 31486</strain>
    </source>
</reference>
<feature type="non-terminal residue" evidence="4">
    <location>
        <position position="155"/>
    </location>
</feature>
<feature type="region of interest" description="Disordered" evidence="2">
    <location>
        <begin position="1"/>
        <end position="30"/>
    </location>
</feature>
<gene>
    <name evidence="4" type="ORF">ACFQ1S_32900</name>
</gene>
<dbReference type="InterPro" id="IPR041626">
    <property type="entry name" value="Prot_ATP_ID_OB_N"/>
</dbReference>
<dbReference type="Proteomes" id="UP001597045">
    <property type="component" value="Unassembled WGS sequence"/>
</dbReference>
<accession>A0ABW3MIN6</accession>